<evidence type="ECO:0000313" key="1">
    <source>
        <dbReference type="EMBL" id="WNY49385.1"/>
    </source>
</evidence>
<dbReference type="Proteomes" id="UP001301526">
    <property type="component" value="Chromosome"/>
</dbReference>
<gene>
    <name evidence="1" type="ORF">PW220_01680</name>
</gene>
<protein>
    <submittedName>
        <fullName evidence="1">Chemotaxis protein</fullName>
    </submittedName>
</protein>
<sequence>MKLRNLLLALSAASATYLAISNREKIAKEVKDTKQIMTDMETSKANIQEQLAIIQNFKEPLESLANDLQYKSRVYQQSITGNLEEIQKVMAKYKKEDEK</sequence>
<name>A0AA97A340_9STRE</name>
<reference evidence="1 2" key="1">
    <citation type="submission" date="2023-02" db="EMBL/GenBank/DDBJ databases">
        <title>Streptococcus sp. Genome Sequencing and Assembly.</title>
        <authorList>
            <person name="Shore S.M."/>
            <person name="Nicholson T.L."/>
        </authorList>
    </citation>
    <scope>NUCLEOTIDE SEQUENCE [LARGE SCALE GENOMIC DNA]</scope>
    <source>
        <strain evidence="1 2">29892</strain>
    </source>
</reference>
<proteinExistence type="predicted"/>
<evidence type="ECO:0000313" key="2">
    <source>
        <dbReference type="Proteomes" id="UP001301526"/>
    </source>
</evidence>
<keyword evidence="2" id="KW-1185">Reference proteome</keyword>
<dbReference type="EMBL" id="CP118734">
    <property type="protein sequence ID" value="WNY49385.1"/>
    <property type="molecule type" value="Genomic_DNA"/>
</dbReference>
<organism evidence="1 2">
    <name type="scientific">Streptococcus iners subsp. hyiners</name>
    <dbReference type="NCBI Taxonomy" id="3028083"/>
    <lineage>
        <taxon>Bacteria</taxon>
        <taxon>Bacillati</taxon>
        <taxon>Bacillota</taxon>
        <taxon>Bacilli</taxon>
        <taxon>Lactobacillales</taxon>
        <taxon>Streptococcaceae</taxon>
        <taxon>Streptococcus</taxon>
        <taxon>Streptococcus iners</taxon>
    </lineage>
</organism>
<dbReference type="RefSeq" id="WP_105118292.1">
    <property type="nucleotide sequence ID" value="NZ_CP118734.1"/>
</dbReference>
<accession>A0AA97A340</accession>
<dbReference type="AlphaFoldDB" id="A0AA97A340"/>